<gene>
    <name evidence="2" type="ORF">Scep_004325</name>
</gene>
<feature type="compositionally biased region" description="Basic residues" evidence="1">
    <location>
        <begin position="122"/>
        <end position="153"/>
    </location>
</feature>
<name>A0AAP0PZ01_9MAGN</name>
<feature type="compositionally biased region" description="Basic and acidic residues" evidence="1">
    <location>
        <begin position="59"/>
        <end position="69"/>
    </location>
</feature>
<keyword evidence="3" id="KW-1185">Reference proteome</keyword>
<feature type="region of interest" description="Disordered" evidence="1">
    <location>
        <begin position="25"/>
        <end position="159"/>
    </location>
</feature>
<protein>
    <submittedName>
        <fullName evidence="2">Uncharacterized protein</fullName>
    </submittedName>
</protein>
<dbReference type="AlphaFoldDB" id="A0AAP0PZ01"/>
<feature type="compositionally biased region" description="Basic and acidic residues" evidence="1">
    <location>
        <begin position="108"/>
        <end position="121"/>
    </location>
</feature>
<dbReference type="Proteomes" id="UP001419268">
    <property type="component" value="Unassembled WGS sequence"/>
</dbReference>
<evidence type="ECO:0000313" key="2">
    <source>
        <dbReference type="EMBL" id="KAK9157751.1"/>
    </source>
</evidence>
<organism evidence="2 3">
    <name type="scientific">Stephania cephalantha</name>
    <dbReference type="NCBI Taxonomy" id="152367"/>
    <lineage>
        <taxon>Eukaryota</taxon>
        <taxon>Viridiplantae</taxon>
        <taxon>Streptophyta</taxon>
        <taxon>Embryophyta</taxon>
        <taxon>Tracheophyta</taxon>
        <taxon>Spermatophyta</taxon>
        <taxon>Magnoliopsida</taxon>
        <taxon>Ranunculales</taxon>
        <taxon>Menispermaceae</taxon>
        <taxon>Menispermoideae</taxon>
        <taxon>Cissampelideae</taxon>
        <taxon>Stephania</taxon>
    </lineage>
</organism>
<dbReference type="EMBL" id="JBBNAG010000002">
    <property type="protein sequence ID" value="KAK9157751.1"/>
    <property type="molecule type" value="Genomic_DNA"/>
</dbReference>
<evidence type="ECO:0000256" key="1">
    <source>
        <dbReference type="SAM" id="MobiDB-lite"/>
    </source>
</evidence>
<feature type="compositionally biased region" description="Polar residues" evidence="1">
    <location>
        <begin position="43"/>
        <end position="56"/>
    </location>
</feature>
<sequence length="159" mass="17702">MTRRRGRPAAAADREVARLWGITTSGAAAVSNGGRQRGRAVSQRLQQRQRYASNSAPARRSDAGEEERQWSAAPAETESRQRAIAAADDATRGRPTAAGGSGGPVAVRDYDERRCISEQRRTPARRAVSRWRRRGSQQRTTRRRLQRQRRRRGGVAAAR</sequence>
<evidence type="ECO:0000313" key="3">
    <source>
        <dbReference type="Proteomes" id="UP001419268"/>
    </source>
</evidence>
<accession>A0AAP0PZ01</accession>
<comment type="caution">
    <text evidence="2">The sequence shown here is derived from an EMBL/GenBank/DDBJ whole genome shotgun (WGS) entry which is preliminary data.</text>
</comment>
<proteinExistence type="predicted"/>
<reference evidence="2 3" key="1">
    <citation type="submission" date="2024-01" db="EMBL/GenBank/DDBJ databases">
        <title>Genome assemblies of Stephania.</title>
        <authorList>
            <person name="Yang L."/>
        </authorList>
    </citation>
    <scope>NUCLEOTIDE SEQUENCE [LARGE SCALE GENOMIC DNA]</scope>
    <source>
        <strain evidence="2">JXDWG</strain>
        <tissue evidence="2">Leaf</tissue>
    </source>
</reference>